<gene>
    <name evidence="3" type="ORF">GCM10009001_29590</name>
</gene>
<reference evidence="3 4" key="1">
    <citation type="journal article" date="2019" name="Int. J. Syst. Evol. Microbiol.">
        <title>The Global Catalogue of Microorganisms (GCM) 10K type strain sequencing project: providing services to taxonomists for standard genome sequencing and annotation.</title>
        <authorList>
            <consortium name="The Broad Institute Genomics Platform"/>
            <consortium name="The Broad Institute Genome Sequencing Center for Infectious Disease"/>
            <person name="Wu L."/>
            <person name="Ma J."/>
        </authorList>
    </citation>
    <scope>NUCLEOTIDE SEQUENCE [LARGE SCALE GENOMIC DNA]</scope>
    <source>
        <strain evidence="3 4">JCM 15395</strain>
    </source>
</reference>
<organism evidence="3 4">
    <name type="scientific">Virgibacillus siamensis</name>
    <dbReference type="NCBI Taxonomy" id="480071"/>
    <lineage>
        <taxon>Bacteria</taxon>
        <taxon>Bacillati</taxon>
        <taxon>Bacillota</taxon>
        <taxon>Bacilli</taxon>
        <taxon>Bacillales</taxon>
        <taxon>Bacillaceae</taxon>
        <taxon>Virgibacillus</taxon>
    </lineage>
</organism>
<dbReference type="InterPro" id="IPR036291">
    <property type="entry name" value="NAD(P)-bd_dom_sf"/>
</dbReference>
<dbReference type="PANTHER" id="PTHR43054">
    <property type="match status" value="1"/>
</dbReference>
<name>A0ABN1GFE9_9BACI</name>
<dbReference type="EMBL" id="BAAADS010000024">
    <property type="protein sequence ID" value="GAA0610393.1"/>
    <property type="molecule type" value="Genomic_DNA"/>
</dbReference>
<dbReference type="Gene3D" id="3.40.50.720">
    <property type="entry name" value="NAD(P)-binding Rossmann-like Domain"/>
    <property type="match status" value="1"/>
</dbReference>
<dbReference type="Pfam" id="PF22725">
    <property type="entry name" value="GFO_IDH_MocA_C3"/>
    <property type="match status" value="1"/>
</dbReference>
<dbReference type="InterPro" id="IPR055170">
    <property type="entry name" value="GFO_IDH_MocA-like_dom"/>
</dbReference>
<sequence length="331" mass="37235">MKFGTIGTSWITDAFIGAAKEIDGFMLTAVYSRTEEKAADFAKKHGAQHYFTDLEEMASSCRIDCVYVASPNSVHYEHVLTLLKHKKHVICEKPIFSNTKEWKEAYRAAEENKVYLFEAMRNIHSPNFTRLKENTGRIGRVRNMSLQLVQYSSRYDNYLQGERPNIFTAEFSGGALVDLGVYPLSVAVGLFGEPNNVSYYPVMFENGVDGSGTLVLTYDGFTSTIFCSKIANSFNSCEIHGEEGTLVFEGAGEINNLRLIKTPSKEESALKSVAVDNNMVYEIEHFTQIIKNEDNQTYEYLKNQSSIVLSVTEKARKQSGIVFGTEKTEMQ</sequence>
<evidence type="ECO:0000313" key="3">
    <source>
        <dbReference type="EMBL" id="GAA0610393.1"/>
    </source>
</evidence>
<dbReference type="RefSeq" id="WP_077324739.1">
    <property type="nucleotide sequence ID" value="NZ_BAAADS010000024.1"/>
</dbReference>
<feature type="domain" description="Gfo/Idh/MocA-like oxidoreductase N-terminal" evidence="1">
    <location>
        <begin position="2"/>
        <end position="117"/>
    </location>
</feature>
<dbReference type="Pfam" id="PF01408">
    <property type="entry name" value="GFO_IDH_MocA"/>
    <property type="match status" value="1"/>
</dbReference>
<dbReference type="Gene3D" id="3.30.360.10">
    <property type="entry name" value="Dihydrodipicolinate Reductase, domain 2"/>
    <property type="match status" value="1"/>
</dbReference>
<protein>
    <submittedName>
        <fullName evidence="3">Gfo/Idh/MocA family oxidoreductase</fullName>
    </submittedName>
</protein>
<evidence type="ECO:0000259" key="1">
    <source>
        <dbReference type="Pfam" id="PF01408"/>
    </source>
</evidence>
<dbReference type="PANTHER" id="PTHR43054:SF1">
    <property type="entry name" value="SCYLLO-INOSITOL 2-DEHYDROGENASE (NADP(+)) IOLU"/>
    <property type="match status" value="1"/>
</dbReference>
<accession>A0ABN1GFE9</accession>
<feature type="domain" description="GFO/IDH/MocA-like oxidoreductase" evidence="2">
    <location>
        <begin position="135"/>
        <end position="246"/>
    </location>
</feature>
<comment type="caution">
    <text evidence="3">The sequence shown here is derived from an EMBL/GenBank/DDBJ whole genome shotgun (WGS) entry which is preliminary data.</text>
</comment>
<dbReference type="InterPro" id="IPR000683">
    <property type="entry name" value="Gfo/Idh/MocA-like_OxRdtase_N"/>
</dbReference>
<dbReference type="SUPFAM" id="SSF55347">
    <property type="entry name" value="Glyceraldehyde-3-phosphate dehydrogenase-like, C-terminal domain"/>
    <property type="match status" value="1"/>
</dbReference>
<proteinExistence type="predicted"/>
<evidence type="ECO:0000259" key="2">
    <source>
        <dbReference type="Pfam" id="PF22725"/>
    </source>
</evidence>
<evidence type="ECO:0000313" key="4">
    <source>
        <dbReference type="Proteomes" id="UP001500866"/>
    </source>
</evidence>
<keyword evidence="4" id="KW-1185">Reference proteome</keyword>
<dbReference type="Proteomes" id="UP001500866">
    <property type="component" value="Unassembled WGS sequence"/>
</dbReference>
<dbReference type="SUPFAM" id="SSF51735">
    <property type="entry name" value="NAD(P)-binding Rossmann-fold domains"/>
    <property type="match status" value="1"/>
</dbReference>